<proteinExistence type="inferred from homology"/>
<dbReference type="RefSeq" id="WP_220334586.1">
    <property type="nucleotide sequence ID" value="NZ_JAEUAK010000004.1"/>
</dbReference>
<dbReference type="Gene3D" id="3.40.50.150">
    <property type="entry name" value="Vaccinia Virus protein VP39"/>
    <property type="match status" value="1"/>
</dbReference>
<dbReference type="CDD" id="cd14728">
    <property type="entry name" value="Ere-like"/>
    <property type="match status" value="1"/>
</dbReference>
<dbReference type="NCBIfam" id="NF001453">
    <property type="entry name" value="PRK00312.1"/>
    <property type="match status" value="1"/>
</dbReference>
<sequence>MNRIRNGDRMVEQHIVRRGIQDKTVARAMRTVPREMFVDPGFEEFAYEDAPLSIGQGQTISQPFIVALMIEKADLDAGDKVLEVGTGSGYAAAVVSRIAGHVYTVERHGALAQQARERFGRLGYSNIDVRIGDGSKGWARAAPFDAIIVSAGAPEVPPSLKEQLDLGGRLIIPVGRDDEQRLKRIIRTGADTFEEEDLGGVFFVPLIGEDAWTAAHPLYTPAAQPERTPAQMISDAAETFSSIDDESFTHLFDRFADSRIVLLGESTHGTAEFYRARAAISRHLIEHHGFNLIAVEADWPDAAAIDRLIAGRNLSQARPFERFPVWMWHNEEFLEFIRWMRTENVRRQASQMDPIRFYGLDLYNMAGSIRMVIDYLERVSPDAAVVARERYGCLSPWQNNPATYGRAILSDAYKSCEDAVSQQCQELLARSLGENDGSDDGFLDATQSARLLAAAERYYRIMYYGGSKAWNLRDTYMAETVEHLLDFHGPDAKMIVWAHNSHIGDARFAEMAAARDELNLGQLCRQRFDGMTSLIGCGTHSGEVLAASDWDGRAEKKRINPALAESYEHLCHQVEKKWFFLDFERNQDLHAGLIDQRLQRFIGVIYRPETERMSHYMLTSLPQQYDAFLWFDETHALTPLTRQQAAGGSPETFPFGL</sequence>
<dbReference type="PROSITE" id="PS01279">
    <property type="entry name" value="PCMT"/>
    <property type="match status" value="1"/>
</dbReference>
<dbReference type="EC" id="2.1.1.77" evidence="2"/>
<dbReference type="GO" id="GO:0004719">
    <property type="term" value="F:protein-L-isoaspartate (D-aspartate) O-methyltransferase activity"/>
    <property type="evidence" value="ECO:0007669"/>
    <property type="project" value="UniProtKB-EC"/>
</dbReference>
<dbReference type="GO" id="GO:0032259">
    <property type="term" value="P:methylation"/>
    <property type="evidence" value="ECO:0007669"/>
    <property type="project" value="UniProtKB-KW"/>
</dbReference>
<dbReference type="CDD" id="cd02440">
    <property type="entry name" value="AdoMet_MTases"/>
    <property type="match status" value="1"/>
</dbReference>
<dbReference type="InterPro" id="IPR000682">
    <property type="entry name" value="PCMT"/>
</dbReference>
<dbReference type="Proteomes" id="UP000717752">
    <property type="component" value="Unassembled WGS sequence"/>
</dbReference>
<dbReference type="EMBL" id="JAEUAK010000004">
    <property type="protein sequence ID" value="MBW9053152.1"/>
    <property type="molecule type" value="Genomic_DNA"/>
</dbReference>
<keyword evidence="2 3" id="KW-0808">Transferase</keyword>
<dbReference type="Gene3D" id="3.30.1870.10">
    <property type="entry name" value="EreA-like, domain 2"/>
    <property type="match status" value="1"/>
</dbReference>
<dbReference type="Pfam" id="PF01135">
    <property type="entry name" value="PCMT"/>
    <property type="match status" value="1"/>
</dbReference>
<dbReference type="InterPro" id="IPR029063">
    <property type="entry name" value="SAM-dependent_MTases_sf"/>
</dbReference>
<comment type="function">
    <text evidence="2">Catalyzes the methyl esterification of L-isoaspartyl residues in peptides and proteins that result from spontaneous decomposition of normal L-aspartyl and L-asparaginyl residues. It plays a role in the repair and/or degradation of damaged proteins.</text>
</comment>
<dbReference type="PANTHER" id="PTHR31299">
    <property type="entry name" value="ESTERASE, PUTATIVE (AFU_ORTHOLOGUE AFUA_1G05850)-RELATED"/>
    <property type="match status" value="1"/>
</dbReference>
<reference evidence="3 4" key="1">
    <citation type="journal article" date="2021" name="MBio">
        <title>Poor Competitiveness of Bradyrhizobium in Pigeon Pea Root Colonization in Indian Soils.</title>
        <authorList>
            <person name="Chalasani D."/>
            <person name="Basu A."/>
            <person name="Pullabhotla S.V.S.R.N."/>
            <person name="Jorrin B."/>
            <person name="Neal A.L."/>
            <person name="Poole P.S."/>
            <person name="Podile A.R."/>
            <person name="Tkacz A."/>
        </authorList>
    </citation>
    <scope>NUCLEOTIDE SEQUENCE [LARGE SCALE GENOMIC DNA]</scope>
    <source>
        <strain evidence="3 4">HU56</strain>
    </source>
</reference>
<dbReference type="Pfam" id="PF05139">
    <property type="entry name" value="Erythro_esteras"/>
    <property type="match status" value="1"/>
</dbReference>
<evidence type="ECO:0000256" key="2">
    <source>
        <dbReference type="HAMAP-Rule" id="MF_00090"/>
    </source>
</evidence>
<gene>
    <name evidence="2" type="primary">pcm</name>
    <name evidence="3" type="ORF">JNB85_12050</name>
</gene>
<comment type="subcellular location">
    <subcellularLocation>
        <location evidence="2">Cytoplasm</location>
    </subcellularLocation>
</comment>
<protein>
    <recommendedName>
        <fullName evidence="2">Protein-L-isoaspartate O-methyltransferase</fullName>
        <ecNumber evidence="2">2.1.1.77</ecNumber>
    </recommendedName>
    <alternativeName>
        <fullName evidence="2">L-isoaspartyl protein carboxyl methyltransferase</fullName>
    </alternativeName>
    <alternativeName>
        <fullName evidence="2">Protein L-isoaspartyl methyltransferase</fullName>
    </alternativeName>
    <alternativeName>
        <fullName evidence="2">Protein-beta-aspartate methyltransferase</fullName>
        <shortName evidence="2">PIMT</shortName>
    </alternativeName>
</protein>
<dbReference type="Gene3D" id="1.20.1440.30">
    <property type="entry name" value="Biosynthetic Protein domain"/>
    <property type="match status" value="1"/>
</dbReference>
<evidence type="ECO:0000313" key="3">
    <source>
        <dbReference type="EMBL" id="MBW9053152.1"/>
    </source>
</evidence>
<dbReference type="InterPro" id="IPR007815">
    <property type="entry name" value="Emycin_Estase"/>
</dbReference>
<dbReference type="HAMAP" id="MF_00090">
    <property type="entry name" value="PIMT"/>
    <property type="match status" value="1"/>
</dbReference>
<comment type="similarity">
    <text evidence="1 2">Belongs to the methyltransferase superfamily. L-isoaspartyl/D-aspartyl protein methyltransferase family.</text>
</comment>
<keyword evidence="2" id="KW-0963">Cytoplasm</keyword>
<evidence type="ECO:0000313" key="4">
    <source>
        <dbReference type="Proteomes" id="UP000717752"/>
    </source>
</evidence>
<dbReference type="NCBIfam" id="TIGR00080">
    <property type="entry name" value="pimt"/>
    <property type="match status" value="1"/>
</dbReference>
<dbReference type="SUPFAM" id="SSF159501">
    <property type="entry name" value="EreA/ChaN-like"/>
    <property type="match status" value="1"/>
</dbReference>
<dbReference type="InterPro" id="IPR052036">
    <property type="entry name" value="Hydrolase/PRTase-associated"/>
</dbReference>
<keyword evidence="2" id="KW-0949">S-adenosyl-L-methionine</keyword>
<dbReference type="SUPFAM" id="SSF53335">
    <property type="entry name" value="S-adenosyl-L-methionine-dependent methyltransferases"/>
    <property type="match status" value="1"/>
</dbReference>
<keyword evidence="4" id="KW-1185">Reference proteome</keyword>
<comment type="caution">
    <text evidence="3">The sequence shown here is derived from an EMBL/GenBank/DDBJ whole genome shotgun (WGS) entry which is preliminary data.</text>
</comment>
<dbReference type="Gene3D" id="3.40.1660.10">
    <property type="entry name" value="EreA-like (biosynthetic domain)"/>
    <property type="match status" value="1"/>
</dbReference>
<feature type="active site" evidence="2">
    <location>
        <position position="61"/>
    </location>
</feature>
<name>A0ABS7GT73_9HYPH</name>
<dbReference type="PANTHER" id="PTHR31299:SF0">
    <property type="entry name" value="ESTERASE, PUTATIVE (AFU_ORTHOLOGUE AFUA_1G05850)-RELATED"/>
    <property type="match status" value="1"/>
</dbReference>
<accession>A0ABS7GT73</accession>
<comment type="catalytic activity">
    <reaction evidence="2">
        <text>[protein]-L-isoaspartate + S-adenosyl-L-methionine = [protein]-L-isoaspartate alpha-methyl ester + S-adenosyl-L-homocysteine</text>
        <dbReference type="Rhea" id="RHEA:12705"/>
        <dbReference type="Rhea" id="RHEA-COMP:12143"/>
        <dbReference type="Rhea" id="RHEA-COMP:12144"/>
        <dbReference type="ChEBI" id="CHEBI:57856"/>
        <dbReference type="ChEBI" id="CHEBI:59789"/>
        <dbReference type="ChEBI" id="CHEBI:90596"/>
        <dbReference type="ChEBI" id="CHEBI:90598"/>
        <dbReference type="EC" id="2.1.1.77"/>
    </reaction>
</comment>
<organism evidence="3 4">
    <name type="scientific">Rhizobium mesosinicum</name>
    <dbReference type="NCBI Taxonomy" id="335017"/>
    <lineage>
        <taxon>Bacteria</taxon>
        <taxon>Pseudomonadati</taxon>
        <taxon>Pseudomonadota</taxon>
        <taxon>Alphaproteobacteria</taxon>
        <taxon>Hyphomicrobiales</taxon>
        <taxon>Rhizobiaceae</taxon>
        <taxon>Rhizobium/Agrobacterium group</taxon>
        <taxon>Rhizobium</taxon>
    </lineage>
</organism>
<evidence type="ECO:0000256" key="1">
    <source>
        <dbReference type="ARBA" id="ARBA00005369"/>
    </source>
</evidence>
<keyword evidence="2 3" id="KW-0489">Methyltransferase</keyword>